<protein>
    <submittedName>
        <fullName evidence="2">Uncharacterized protein</fullName>
    </submittedName>
</protein>
<proteinExistence type="predicted"/>
<feature type="signal peptide" evidence="1">
    <location>
        <begin position="1"/>
        <end position="20"/>
    </location>
</feature>
<organism evidence="2 3">
    <name type="scientific">Lophiotrema nucula</name>
    <dbReference type="NCBI Taxonomy" id="690887"/>
    <lineage>
        <taxon>Eukaryota</taxon>
        <taxon>Fungi</taxon>
        <taxon>Dikarya</taxon>
        <taxon>Ascomycota</taxon>
        <taxon>Pezizomycotina</taxon>
        <taxon>Dothideomycetes</taxon>
        <taxon>Pleosporomycetidae</taxon>
        <taxon>Pleosporales</taxon>
        <taxon>Lophiotremataceae</taxon>
        <taxon>Lophiotrema</taxon>
    </lineage>
</organism>
<dbReference type="EMBL" id="ML977326">
    <property type="protein sequence ID" value="KAF2113967.1"/>
    <property type="molecule type" value="Genomic_DNA"/>
</dbReference>
<keyword evidence="3" id="KW-1185">Reference proteome</keyword>
<keyword evidence="1" id="KW-0732">Signal</keyword>
<dbReference type="AlphaFoldDB" id="A0A6A5Z4Z2"/>
<accession>A0A6A5Z4Z2</accession>
<evidence type="ECO:0000313" key="2">
    <source>
        <dbReference type="EMBL" id="KAF2113967.1"/>
    </source>
</evidence>
<reference evidence="2" key="1">
    <citation type="journal article" date="2020" name="Stud. Mycol.">
        <title>101 Dothideomycetes genomes: a test case for predicting lifestyles and emergence of pathogens.</title>
        <authorList>
            <person name="Haridas S."/>
            <person name="Albert R."/>
            <person name="Binder M."/>
            <person name="Bloem J."/>
            <person name="Labutti K."/>
            <person name="Salamov A."/>
            <person name="Andreopoulos B."/>
            <person name="Baker S."/>
            <person name="Barry K."/>
            <person name="Bills G."/>
            <person name="Bluhm B."/>
            <person name="Cannon C."/>
            <person name="Castanera R."/>
            <person name="Culley D."/>
            <person name="Daum C."/>
            <person name="Ezra D."/>
            <person name="Gonzalez J."/>
            <person name="Henrissat B."/>
            <person name="Kuo A."/>
            <person name="Liang C."/>
            <person name="Lipzen A."/>
            <person name="Lutzoni F."/>
            <person name="Magnuson J."/>
            <person name="Mondo S."/>
            <person name="Nolan M."/>
            <person name="Ohm R."/>
            <person name="Pangilinan J."/>
            <person name="Park H.-J."/>
            <person name="Ramirez L."/>
            <person name="Alfaro M."/>
            <person name="Sun H."/>
            <person name="Tritt A."/>
            <person name="Yoshinaga Y."/>
            <person name="Zwiers L.-H."/>
            <person name="Turgeon B."/>
            <person name="Goodwin S."/>
            <person name="Spatafora J."/>
            <person name="Crous P."/>
            <person name="Grigoriev I."/>
        </authorList>
    </citation>
    <scope>NUCLEOTIDE SEQUENCE</scope>
    <source>
        <strain evidence="2">CBS 627.86</strain>
    </source>
</reference>
<sequence>MLDIRVLVFSCFLALPYVAAIEPSQLDIQLNSALATNANKVVFGSVVQISGLRHWTDGQIVHLAIQAHKAVNAKCMETFTDDFKKKNPNLSTTKPRVTTTMVLDDTAYISSSLTGGPYLYIPEVNPKSDEPRFKQLDPLHPCDGPVKDALLACQVHSVAKSGHRTGASCGEPMAMMAFCATRNVGNLNGAKILTIMGRDNPDIIPPCVNPGATLAYQGEWGCHDFTTQNGLGMRVIPKGTNALAIVVPDSDITVSRVTWG</sequence>
<feature type="chain" id="PRO_5025659318" evidence="1">
    <location>
        <begin position="21"/>
        <end position="260"/>
    </location>
</feature>
<name>A0A6A5Z4Z2_9PLEO</name>
<dbReference type="Proteomes" id="UP000799770">
    <property type="component" value="Unassembled WGS sequence"/>
</dbReference>
<evidence type="ECO:0000256" key="1">
    <source>
        <dbReference type="SAM" id="SignalP"/>
    </source>
</evidence>
<dbReference type="OrthoDB" id="3780330at2759"/>
<gene>
    <name evidence="2" type="ORF">BDV96DRAFT_600715</name>
</gene>
<evidence type="ECO:0000313" key="3">
    <source>
        <dbReference type="Proteomes" id="UP000799770"/>
    </source>
</evidence>